<dbReference type="VEuPathDB" id="FungiDB:BO78DRAFT_398844"/>
<evidence type="ECO:0000313" key="2">
    <source>
        <dbReference type="EMBL" id="PYI04542.1"/>
    </source>
</evidence>
<evidence type="ECO:0000256" key="1">
    <source>
        <dbReference type="SAM" id="Phobius"/>
    </source>
</evidence>
<accession>A0A319E389</accession>
<sequence length="137" mass="15859">MGVGKLIGKIIIIPILFIVFVCVCIFLVIRHFHGKRRDRREDKQRAQYYRQQYHQQQFMYPHQQQQQQLQQQGQGGGQWVMTTTAPPYYYFPGQENGQNGNGNGQGHGVEYTEAMMKKPEPVLYPVQQQGPHPGDVV</sequence>
<dbReference type="Proteomes" id="UP000248423">
    <property type="component" value="Unassembled WGS sequence"/>
</dbReference>
<dbReference type="EMBL" id="KZ826367">
    <property type="protein sequence ID" value="PYI04542.1"/>
    <property type="molecule type" value="Genomic_DNA"/>
</dbReference>
<keyword evidence="3" id="KW-1185">Reference proteome</keyword>
<keyword evidence="1" id="KW-0812">Transmembrane</keyword>
<name>A0A319E389_ASPSB</name>
<reference evidence="2 3" key="1">
    <citation type="submission" date="2018-02" db="EMBL/GenBank/DDBJ databases">
        <title>The genomes of Aspergillus section Nigri reveals drivers in fungal speciation.</title>
        <authorList>
            <consortium name="DOE Joint Genome Institute"/>
            <person name="Vesth T.C."/>
            <person name="Nybo J."/>
            <person name="Theobald S."/>
            <person name="Brandl J."/>
            <person name="Frisvad J.C."/>
            <person name="Nielsen K.F."/>
            <person name="Lyhne E.K."/>
            <person name="Kogle M.E."/>
            <person name="Kuo A."/>
            <person name="Riley R."/>
            <person name="Clum A."/>
            <person name="Nolan M."/>
            <person name="Lipzen A."/>
            <person name="Salamov A."/>
            <person name="Henrissat B."/>
            <person name="Wiebenga A."/>
            <person name="De vries R.P."/>
            <person name="Grigoriev I.V."/>
            <person name="Mortensen U.H."/>
            <person name="Andersen M.R."/>
            <person name="Baker S.E."/>
        </authorList>
    </citation>
    <scope>NUCLEOTIDE SEQUENCE [LARGE SCALE GENOMIC DNA]</scope>
    <source>
        <strain evidence="2 3">CBS 121057</strain>
    </source>
</reference>
<keyword evidence="1" id="KW-1133">Transmembrane helix</keyword>
<proteinExistence type="predicted"/>
<keyword evidence="1" id="KW-0472">Membrane</keyword>
<evidence type="ECO:0000313" key="3">
    <source>
        <dbReference type="Proteomes" id="UP000248423"/>
    </source>
</evidence>
<gene>
    <name evidence="2" type="ORF">BO78DRAFT_398844</name>
</gene>
<protein>
    <submittedName>
        <fullName evidence="2">Uncharacterized protein</fullName>
    </submittedName>
</protein>
<dbReference type="AlphaFoldDB" id="A0A319E389"/>
<organism evidence="2 3">
    <name type="scientific">Aspergillus sclerotiicarbonarius (strain CBS 121057 / IBT 28362)</name>
    <dbReference type="NCBI Taxonomy" id="1448318"/>
    <lineage>
        <taxon>Eukaryota</taxon>
        <taxon>Fungi</taxon>
        <taxon>Dikarya</taxon>
        <taxon>Ascomycota</taxon>
        <taxon>Pezizomycotina</taxon>
        <taxon>Eurotiomycetes</taxon>
        <taxon>Eurotiomycetidae</taxon>
        <taxon>Eurotiales</taxon>
        <taxon>Aspergillaceae</taxon>
        <taxon>Aspergillus</taxon>
        <taxon>Aspergillus subgen. Circumdati</taxon>
    </lineage>
</organism>
<feature type="transmembrane region" description="Helical" evidence="1">
    <location>
        <begin position="6"/>
        <end position="29"/>
    </location>
</feature>